<reference evidence="4 5" key="1">
    <citation type="submission" date="2018-07" db="EMBL/GenBank/DDBJ databases">
        <title>Parabacteroides acidifaciens nov. sp., isolated from human feces.</title>
        <authorList>
            <person name="Wang Y.J."/>
        </authorList>
    </citation>
    <scope>NUCLEOTIDE SEQUENCE [LARGE SCALE GENOMIC DNA]</scope>
    <source>
        <strain evidence="4 5">426-9</strain>
    </source>
</reference>
<accession>A0A3D8HBY1</accession>
<feature type="domain" description="HU" evidence="2">
    <location>
        <begin position="1"/>
        <end position="125"/>
    </location>
</feature>
<protein>
    <submittedName>
        <fullName evidence="4">DNA-binding protein</fullName>
    </submittedName>
</protein>
<dbReference type="RefSeq" id="WP_115500628.1">
    <property type="nucleotide sequence ID" value="NZ_JACRTI010000047.1"/>
</dbReference>
<comment type="caution">
    <text evidence="4">The sequence shown here is derived from an EMBL/GenBank/DDBJ whole genome shotgun (WGS) entry which is preliminary data.</text>
</comment>
<gene>
    <name evidence="4" type="ORF">DWU89_15980</name>
    <name evidence="3" type="ORF">H8784_15605</name>
</gene>
<keyword evidence="6" id="KW-1185">Reference proteome</keyword>
<dbReference type="Pfam" id="PF18291">
    <property type="entry name" value="HU-HIG"/>
    <property type="match status" value="1"/>
</dbReference>
<evidence type="ECO:0000313" key="6">
    <source>
        <dbReference type="Proteomes" id="UP000629596"/>
    </source>
</evidence>
<dbReference type="EMBL" id="QREV01000047">
    <property type="protein sequence ID" value="RDU48142.1"/>
    <property type="molecule type" value="Genomic_DNA"/>
</dbReference>
<dbReference type="EMBL" id="JACRTI010000047">
    <property type="protein sequence ID" value="MBC8603138.1"/>
    <property type="molecule type" value="Genomic_DNA"/>
</dbReference>
<evidence type="ECO:0000259" key="2">
    <source>
        <dbReference type="Pfam" id="PF18291"/>
    </source>
</evidence>
<keyword evidence="1 4" id="KW-0238">DNA-binding</keyword>
<proteinExistence type="predicted"/>
<reference evidence="3 6" key="2">
    <citation type="submission" date="2020-08" db="EMBL/GenBank/DDBJ databases">
        <title>Genome public.</title>
        <authorList>
            <person name="Liu C."/>
            <person name="Sun Q."/>
        </authorList>
    </citation>
    <scope>NUCLEOTIDE SEQUENCE [LARGE SCALE GENOMIC DNA]</scope>
    <source>
        <strain evidence="3 6">426_9</strain>
    </source>
</reference>
<evidence type="ECO:0000313" key="3">
    <source>
        <dbReference type="EMBL" id="MBC8603138.1"/>
    </source>
</evidence>
<evidence type="ECO:0000313" key="4">
    <source>
        <dbReference type="EMBL" id="RDU48142.1"/>
    </source>
</evidence>
<evidence type="ECO:0000313" key="5">
    <source>
        <dbReference type="Proteomes" id="UP000256321"/>
    </source>
</evidence>
<dbReference type="SUPFAM" id="SSF47729">
    <property type="entry name" value="IHF-like DNA-binding proteins"/>
    <property type="match status" value="1"/>
</dbReference>
<dbReference type="Proteomes" id="UP000629596">
    <property type="component" value="Unassembled WGS sequence"/>
</dbReference>
<dbReference type="InterPro" id="IPR041607">
    <property type="entry name" value="HU-HIG"/>
</dbReference>
<dbReference type="GO" id="GO:0003677">
    <property type="term" value="F:DNA binding"/>
    <property type="evidence" value="ECO:0007669"/>
    <property type="project" value="UniProtKB-KW"/>
</dbReference>
<sequence>MSAEYKLVRRPGMGKTDIKQPLYPRFAPWKTVRLKDLITSARGRSSFSSADITGMLQLVQDLMVDALMFGQNIELEGIGTFSVSLKARPVLDKKEIRAESVHFQDVTFRSATELRDRLRTMPLERSQQSERAGFSSEECEARTMEYLKTHPYISGKIYRGLCRCGKTKAAADLKRMTAEGKLERTFVGNAYLFRPIPAEA</sequence>
<organism evidence="4 5">
    <name type="scientific">Parabacteroides acidifaciens</name>
    <dbReference type="NCBI Taxonomy" id="2290935"/>
    <lineage>
        <taxon>Bacteria</taxon>
        <taxon>Pseudomonadati</taxon>
        <taxon>Bacteroidota</taxon>
        <taxon>Bacteroidia</taxon>
        <taxon>Bacteroidales</taxon>
        <taxon>Tannerellaceae</taxon>
        <taxon>Parabacteroides</taxon>
    </lineage>
</organism>
<dbReference type="InterPro" id="IPR010992">
    <property type="entry name" value="IHF-like_DNA-bd_dom_sf"/>
</dbReference>
<dbReference type="Proteomes" id="UP000256321">
    <property type="component" value="Unassembled WGS sequence"/>
</dbReference>
<name>A0A3D8HBY1_9BACT</name>
<dbReference type="AlphaFoldDB" id="A0A3D8HBY1"/>
<dbReference type="Gene3D" id="4.10.520.10">
    <property type="entry name" value="IHF-like DNA-binding proteins"/>
    <property type="match status" value="1"/>
</dbReference>
<evidence type="ECO:0000256" key="1">
    <source>
        <dbReference type="ARBA" id="ARBA00023125"/>
    </source>
</evidence>